<reference evidence="1" key="1">
    <citation type="submission" date="2022-12" db="EMBL/GenBank/DDBJ databases">
        <title>Draft genome sequence of the thermophilic strain Brevibacillus thermoruber HT42, isolated from Los Humeros, Puebla, Mexico, with biotechnological potential.</title>
        <authorList>
            <person name="Lara Sanchez J."/>
            <person name="Solis Palacios R."/>
            <person name="Bustos Baena A.S."/>
            <person name="Ruz Baez A.E."/>
            <person name="Espinosa Luna G."/>
            <person name="Oliart Ros R.M."/>
        </authorList>
    </citation>
    <scope>NUCLEOTIDE SEQUENCE</scope>
    <source>
        <strain evidence="1">HT42</strain>
    </source>
</reference>
<dbReference type="InterPro" id="IPR035985">
    <property type="entry name" value="Ubiquitin-activating_enz"/>
</dbReference>
<comment type="caution">
    <text evidence="1">The sequence shown here is derived from an EMBL/GenBank/DDBJ whole genome shotgun (WGS) entry which is preliminary data.</text>
</comment>
<keyword evidence="2" id="KW-1185">Reference proteome</keyword>
<dbReference type="Gene3D" id="3.40.50.720">
    <property type="entry name" value="NAD(P)-binding Rossmann-like Domain"/>
    <property type="match status" value="1"/>
</dbReference>
<name>A0A9X3TVE1_9BACL</name>
<dbReference type="EMBL" id="JAPYYP010000040">
    <property type="protein sequence ID" value="MDA5110708.1"/>
    <property type="molecule type" value="Genomic_DNA"/>
</dbReference>
<evidence type="ECO:0000313" key="2">
    <source>
        <dbReference type="Proteomes" id="UP001151071"/>
    </source>
</evidence>
<dbReference type="AlphaFoldDB" id="A0A9X3TVE1"/>
<dbReference type="SUPFAM" id="SSF69572">
    <property type="entry name" value="Activating enzymes of the ubiquitin-like proteins"/>
    <property type="match status" value="1"/>
</dbReference>
<evidence type="ECO:0000313" key="1">
    <source>
        <dbReference type="EMBL" id="MDA5110708.1"/>
    </source>
</evidence>
<accession>A0A9X3TVE1</accession>
<feature type="non-terminal residue" evidence="1">
    <location>
        <position position="69"/>
    </location>
</feature>
<dbReference type="GO" id="GO:0008641">
    <property type="term" value="F:ubiquitin-like modifier activating enzyme activity"/>
    <property type="evidence" value="ECO:0007669"/>
    <property type="project" value="InterPro"/>
</dbReference>
<protein>
    <submittedName>
        <fullName evidence="1">Uncharacterized protein</fullName>
    </submittedName>
</protein>
<proteinExistence type="predicted"/>
<sequence>MADPDTVEQKNLANQLFIPKDVGQKKAAVLANRTAVIIKCRLLRLMLDLTLDTENRECDNKSIQDRGVR</sequence>
<gene>
    <name evidence="1" type="ORF">O3V59_20410</name>
</gene>
<organism evidence="1 2">
    <name type="scientific">Brevibacillus thermoruber</name>
    <dbReference type="NCBI Taxonomy" id="33942"/>
    <lineage>
        <taxon>Bacteria</taxon>
        <taxon>Bacillati</taxon>
        <taxon>Bacillota</taxon>
        <taxon>Bacilli</taxon>
        <taxon>Bacillales</taxon>
        <taxon>Paenibacillaceae</taxon>
        <taxon>Brevibacillus</taxon>
    </lineage>
</organism>
<dbReference type="Proteomes" id="UP001151071">
    <property type="component" value="Unassembled WGS sequence"/>
</dbReference>